<name>A0AAV7KIA9_9METZ</name>
<protein>
    <submittedName>
        <fullName evidence="1">Uncharacterized protein</fullName>
    </submittedName>
</protein>
<dbReference type="AlphaFoldDB" id="A0AAV7KIA9"/>
<dbReference type="Proteomes" id="UP001165289">
    <property type="component" value="Unassembled WGS sequence"/>
</dbReference>
<keyword evidence="2" id="KW-1185">Reference proteome</keyword>
<evidence type="ECO:0000313" key="2">
    <source>
        <dbReference type="Proteomes" id="UP001165289"/>
    </source>
</evidence>
<sequence>MLQNGIPLENGVVNVDIIHSMFDEKMAAILSGAGGASCQMCTATHKDLKDRNLVLEGFPINRNITDAIELFSHIDDFESFFALSTNEHFNLTHQTISEINIHPASPLHSYTGDLGK</sequence>
<evidence type="ECO:0000313" key="1">
    <source>
        <dbReference type="EMBL" id="KAI6661161.1"/>
    </source>
</evidence>
<accession>A0AAV7KIA9</accession>
<dbReference type="EMBL" id="JAKMXF010000021">
    <property type="protein sequence ID" value="KAI6661161.1"/>
    <property type="molecule type" value="Genomic_DNA"/>
</dbReference>
<comment type="caution">
    <text evidence="1">The sequence shown here is derived from an EMBL/GenBank/DDBJ whole genome shotgun (WGS) entry which is preliminary data.</text>
</comment>
<gene>
    <name evidence="1" type="ORF">LOD99_10183</name>
</gene>
<organism evidence="1 2">
    <name type="scientific">Oopsacas minuta</name>
    <dbReference type="NCBI Taxonomy" id="111878"/>
    <lineage>
        <taxon>Eukaryota</taxon>
        <taxon>Metazoa</taxon>
        <taxon>Porifera</taxon>
        <taxon>Hexactinellida</taxon>
        <taxon>Hexasterophora</taxon>
        <taxon>Lyssacinosida</taxon>
        <taxon>Leucopsacidae</taxon>
        <taxon>Oopsacas</taxon>
    </lineage>
</organism>
<reference evidence="1 2" key="1">
    <citation type="journal article" date="2023" name="BMC Biol.">
        <title>The compact genome of the sponge Oopsacas minuta (Hexactinellida) is lacking key metazoan core genes.</title>
        <authorList>
            <person name="Santini S."/>
            <person name="Schenkelaars Q."/>
            <person name="Jourda C."/>
            <person name="Duchesne M."/>
            <person name="Belahbib H."/>
            <person name="Rocher C."/>
            <person name="Selva M."/>
            <person name="Riesgo A."/>
            <person name="Vervoort M."/>
            <person name="Leys S.P."/>
            <person name="Kodjabachian L."/>
            <person name="Le Bivic A."/>
            <person name="Borchiellini C."/>
            <person name="Claverie J.M."/>
            <person name="Renard E."/>
        </authorList>
    </citation>
    <scope>NUCLEOTIDE SEQUENCE [LARGE SCALE GENOMIC DNA]</scope>
    <source>
        <strain evidence="1">SPO-2</strain>
    </source>
</reference>
<proteinExistence type="predicted"/>